<organism evidence="9 10">
    <name type="scientific">Geodia barretti</name>
    <name type="common">Barrett's horny sponge</name>
    <dbReference type="NCBI Taxonomy" id="519541"/>
    <lineage>
        <taxon>Eukaryota</taxon>
        <taxon>Metazoa</taxon>
        <taxon>Porifera</taxon>
        <taxon>Demospongiae</taxon>
        <taxon>Heteroscleromorpha</taxon>
        <taxon>Tetractinellida</taxon>
        <taxon>Astrophorina</taxon>
        <taxon>Geodiidae</taxon>
        <taxon>Geodia</taxon>
    </lineage>
</organism>
<dbReference type="FunFam" id="3.40.640.10:FF:000224">
    <property type="entry name" value="Probable glycine dehydrogenase (decarboxylating) subunit 2"/>
    <property type="match status" value="1"/>
</dbReference>
<gene>
    <name evidence="9" type="ORF">GBAR_LOCUS10042</name>
</gene>
<dbReference type="EMBL" id="CASHTH010001523">
    <property type="protein sequence ID" value="CAI8016370.1"/>
    <property type="molecule type" value="Genomic_DNA"/>
</dbReference>
<keyword evidence="10" id="KW-1185">Reference proteome</keyword>
<dbReference type="InterPro" id="IPR015422">
    <property type="entry name" value="PyrdxlP-dep_Trfase_small"/>
</dbReference>
<protein>
    <recommendedName>
        <fullName evidence="2">glycine dehydrogenase (aminomethyl-transferring)</fullName>
        <ecNumber evidence="2">1.4.4.2</ecNumber>
    </recommendedName>
</protein>
<comment type="catalytic activity">
    <reaction evidence="5">
        <text>N(6)-[(R)-lipoyl]-L-lysyl-[glycine-cleavage complex H protein] + glycine + H(+) = N(6)-[(R)-S(8)-aminomethyldihydrolipoyl]-L-lysyl-[glycine-cleavage complex H protein] + CO2</text>
        <dbReference type="Rhea" id="RHEA:24304"/>
        <dbReference type="Rhea" id="RHEA-COMP:10494"/>
        <dbReference type="Rhea" id="RHEA-COMP:10495"/>
        <dbReference type="ChEBI" id="CHEBI:15378"/>
        <dbReference type="ChEBI" id="CHEBI:16526"/>
        <dbReference type="ChEBI" id="CHEBI:57305"/>
        <dbReference type="ChEBI" id="CHEBI:83099"/>
        <dbReference type="ChEBI" id="CHEBI:83143"/>
        <dbReference type="EC" id="1.4.4.2"/>
    </reaction>
</comment>
<dbReference type="Pfam" id="PF02347">
    <property type="entry name" value="GDC-P"/>
    <property type="match status" value="1"/>
</dbReference>
<keyword evidence="4" id="KW-0560">Oxidoreductase</keyword>
<dbReference type="PANTHER" id="PTHR11773:SF1">
    <property type="entry name" value="GLYCINE DEHYDROGENASE (DECARBOXYLATING), MITOCHONDRIAL"/>
    <property type="match status" value="1"/>
</dbReference>
<dbReference type="InterPro" id="IPR049316">
    <property type="entry name" value="GDC-P_C"/>
</dbReference>
<dbReference type="Gene3D" id="3.40.640.10">
    <property type="entry name" value="Type I PLP-dependent aspartate aminotransferase-like (Major domain)"/>
    <property type="match status" value="2"/>
</dbReference>
<dbReference type="InterPro" id="IPR049315">
    <property type="entry name" value="GDC-P_N"/>
</dbReference>
<sequence>MLEAIGVAELEDLFADIPADYRNPTLDLPGPLSELELRREMDAYASRNRHAGEYACFLEISQGTLQATYEFQSMICSIYDMEVANAGLYDGASALAEAALMACRVTGRSLIGVCNTISPAYREVLETYCVPQGLEIATVDPEATELHPQTACLVSQYPNFFGYLEDLERYRHMSDAVRALMVVSSDPVAMAMLRPPGSFGADMVTGEGQSPRLPLSFGGPYVGLFSTRQALLRQMPGRLAGGTTDRDGRPGFVLTLSTREQHIRRERATSNICTNQALMALAATIYTAALGKRGLRQVAEQAYHKAHYAAGSIASLPGYGLPLKGTFAFEFPITCPAPASEINAHLLEHGIIGGLDIGNSFPNGMLLCVTEVNTREEIDSLVDALAEFKPPRELPDASLLREDLQLPEVTEPQVVRYFTLLSQRNFGIDTHFYPLGSCSMKYNPKVNDEIAFLPGMARIHPSQTDDTVQGALAMMHRLQTFLAEITGMTGVSLAPLAGAHGELAGMLMVRACLRDRGENQRKIVAIPDSAHGTNPASAAMAGFDVVSVASDSDGNMDVRALEDVADDRLAAVMLTLPNTLGLFDTNILELCQTVHKAGGLVYGDGANMNALLGRAKPAHLGFDVVHLNLHKTFSTPHGGGGPGAGPVRKLSGHHGNFGVLVRAYSYIRTLGNTGLKQVSGDAVLHANYLLACLRDTFDLPYDRTCMHEVIFSARAQAPAGVKGLDIAKRLLDYGFHAPTMYFPLIVHEALMIEPTETETKETLDAFIDAMKAIAGEVEDDPSLVKMAPHNTPVSRLDEATASRRPNLRWHAP</sequence>
<evidence type="ECO:0000259" key="7">
    <source>
        <dbReference type="Pfam" id="PF02347"/>
    </source>
</evidence>
<dbReference type="GO" id="GO:0004375">
    <property type="term" value="F:glycine dehydrogenase (decarboxylating) activity"/>
    <property type="evidence" value="ECO:0007669"/>
    <property type="project" value="UniProtKB-EC"/>
</dbReference>
<dbReference type="Gene3D" id="3.90.1150.10">
    <property type="entry name" value="Aspartate Aminotransferase, domain 1"/>
    <property type="match status" value="2"/>
</dbReference>
<comment type="caution">
    <text evidence="9">The sequence shown here is derived from an EMBL/GenBank/DDBJ whole genome shotgun (WGS) entry which is preliminary data.</text>
</comment>
<dbReference type="GO" id="GO:0016594">
    <property type="term" value="F:glycine binding"/>
    <property type="evidence" value="ECO:0007669"/>
    <property type="project" value="TreeGrafter"/>
</dbReference>
<dbReference type="NCBIfam" id="NF001696">
    <property type="entry name" value="PRK00451.1"/>
    <property type="match status" value="1"/>
</dbReference>
<dbReference type="SUPFAM" id="SSF53383">
    <property type="entry name" value="PLP-dependent transferases"/>
    <property type="match status" value="2"/>
</dbReference>
<proteinExistence type="predicted"/>
<feature type="region of interest" description="Disordered" evidence="6">
    <location>
        <begin position="783"/>
        <end position="812"/>
    </location>
</feature>
<dbReference type="Pfam" id="PF21478">
    <property type="entry name" value="GcvP2_C"/>
    <property type="match status" value="1"/>
</dbReference>
<dbReference type="GO" id="GO:0030170">
    <property type="term" value="F:pyridoxal phosphate binding"/>
    <property type="evidence" value="ECO:0007669"/>
    <property type="project" value="TreeGrafter"/>
</dbReference>
<feature type="domain" description="Glycine dehydrogenase C-terminal" evidence="8">
    <location>
        <begin position="681"/>
        <end position="779"/>
    </location>
</feature>
<evidence type="ECO:0000259" key="8">
    <source>
        <dbReference type="Pfam" id="PF21478"/>
    </source>
</evidence>
<reference evidence="9" key="1">
    <citation type="submission" date="2023-03" db="EMBL/GenBank/DDBJ databases">
        <authorList>
            <person name="Steffen K."/>
            <person name="Cardenas P."/>
        </authorList>
    </citation>
    <scope>NUCLEOTIDE SEQUENCE</scope>
</reference>
<evidence type="ECO:0000256" key="1">
    <source>
        <dbReference type="ARBA" id="ARBA00001933"/>
    </source>
</evidence>
<dbReference type="GO" id="GO:0005829">
    <property type="term" value="C:cytosol"/>
    <property type="evidence" value="ECO:0007669"/>
    <property type="project" value="TreeGrafter"/>
</dbReference>
<name>A0AA35RRG1_GEOBA</name>
<dbReference type="GO" id="GO:0019464">
    <property type="term" value="P:glycine decarboxylation via glycine cleavage system"/>
    <property type="evidence" value="ECO:0007669"/>
    <property type="project" value="TreeGrafter"/>
</dbReference>
<dbReference type="InterPro" id="IPR020581">
    <property type="entry name" value="GDC_P"/>
</dbReference>
<evidence type="ECO:0000313" key="10">
    <source>
        <dbReference type="Proteomes" id="UP001174909"/>
    </source>
</evidence>
<dbReference type="FunFam" id="3.90.1150.10:FF:000014">
    <property type="entry name" value="Probable glycine dehydrogenase (decarboxylating) subunit 2"/>
    <property type="match status" value="1"/>
</dbReference>
<keyword evidence="3" id="KW-0663">Pyridoxal phosphate</keyword>
<evidence type="ECO:0000256" key="3">
    <source>
        <dbReference type="ARBA" id="ARBA00022898"/>
    </source>
</evidence>
<dbReference type="PANTHER" id="PTHR11773">
    <property type="entry name" value="GLYCINE DEHYDROGENASE, DECARBOXYLATING"/>
    <property type="match status" value="1"/>
</dbReference>
<evidence type="ECO:0000256" key="5">
    <source>
        <dbReference type="ARBA" id="ARBA00049026"/>
    </source>
</evidence>
<dbReference type="InterPro" id="IPR015421">
    <property type="entry name" value="PyrdxlP-dep_Trfase_major"/>
</dbReference>
<accession>A0AA35RRG1</accession>
<evidence type="ECO:0000256" key="2">
    <source>
        <dbReference type="ARBA" id="ARBA00012134"/>
    </source>
</evidence>
<dbReference type="EC" id="1.4.4.2" evidence="2"/>
<evidence type="ECO:0000313" key="9">
    <source>
        <dbReference type="EMBL" id="CAI8016370.1"/>
    </source>
</evidence>
<comment type="cofactor">
    <cofactor evidence="1">
        <name>pyridoxal 5'-phosphate</name>
        <dbReference type="ChEBI" id="CHEBI:597326"/>
    </cofactor>
</comment>
<evidence type="ECO:0000256" key="4">
    <source>
        <dbReference type="ARBA" id="ARBA00023002"/>
    </source>
</evidence>
<dbReference type="InterPro" id="IPR015424">
    <property type="entry name" value="PyrdxlP-dep_Trfase"/>
</dbReference>
<evidence type="ECO:0000256" key="6">
    <source>
        <dbReference type="SAM" id="MobiDB-lite"/>
    </source>
</evidence>
<dbReference type="AlphaFoldDB" id="A0AA35RRG1"/>
<feature type="domain" description="Glycine cleavage system P-protein N-terminal" evidence="7">
    <location>
        <begin position="59"/>
        <end position="384"/>
    </location>
</feature>
<dbReference type="GO" id="GO:0005960">
    <property type="term" value="C:glycine cleavage complex"/>
    <property type="evidence" value="ECO:0007669"/>
    <property type="project" value="TreeGrafter"/>
</dbReference>
<dbReference type="Proteomes" id="UP001174909">
    <property type="component" value="Unassembled WGS sequence"/>
</dbReference>